<feature type="region of interest" description="Disordered" evidence="1">
    <location>
        <begin position="308"/>
        <end position="332"/>
    </location>
</feature>
<feature type="compositionally biased region" description="Low complexity" evidence="1">
    <location>
        <begin position="21"/>
        <end position="48"/>
    </location>
</feature>
<feature type="region of interest" description="Disordered" evidence="1">
    <location>
        <begin position="377"/>
        <end position="420"/>
    </location>
</feature>
<dbReference type="EMBL" id="JTAI01000013">
    <property type="protein sequence ID" value="PPS96838.1"/>
    <property type="molecule type" value="Genomic_DNA"/>
</dbReference>
<feature type="compositionally biased region" description="Low complexity" evidence="1">
    <location>
        <begin position="766"/>
        <end position="785"/>
    </location>
</feature>
<name>A0A0S4TFP8_CRYHO</name>
<evidence type="ECO:0000313" key="2">
    <source>
        <dbReference type="EMBL" id="CUV06317.1"/>
    </source>
</evidence>
<dbReference type="Proteomes" id="UP000199752">
    <property type="component" value="Chromosome 5"/>
</dbReference>
<proteinExistence type="predicted"/>
<dbReference type="VEuPathDB" id="CryptoDB:CHUDEA5_4250"/>
<reference evidence="3 4" key="1">
    <citation type="submission" date="2014-11" db="EMBL/GenBank/DDBJ databases">
        <title>Comparative genomic analysis of Cryptosporidium hominis reveals occurrence of genetic recombination in virulent subtypes.</title>
        <authorList>
            <person name="Guo Y."/>
            <person name="Tang K."/>
            <person name="Frace M."/>
            <person name="Li N."/>
            <person name="Roellig D.M."/>
            <person name="Sammons S."/>
            <person name="Knipe K."/>
            <person name="Rowe L."/>
            <person name="Feng Y."/>
            <person name="Xiao L."/>
        </authorList>
    </citation>
    <scope>NUCLEOTIDE SEQUENCE [LARGE SCALE GENOMIC DNA]</scope>
    <source>
        <strain evidence="3">30976</strain>
    </source>
</reference>
<dbReference type="AlphaFoldDB" id="A0A0S4TFP8"/>
<reference evidence="2" key="2">
    <citation type="submission" date="2015-08" db="EMBL/GenBank/DDBJ databases">
        <authorList>
            <person name="Babu N.S."/>
            <person name="Beckwith C.J."/>
            <person name="Beseler K.G."/>
            <person name="Brison A."/>
            <person name="Carone J.V."/>
            <person name="Caskin T.P."/>
            <person name="Diamond M."/>
            <person name="Durham M.E."/>
            <person name="Foxe J.M."/>
            <person name="Go M."/>
            <person name="Henderson B.A."/>
            <person name="Jones I.B."/>
            <person name="McGettigan J.A."/>
            <person name="Micheletti S.J."/>
            <person name="Nasrallah M.E."/>
            <person name="Ortiz D."/>
            <person name="Piller C.R."/>
            <person name="Privatt S.R."/>
            <person name="Schneider S.L."/>
            <person name="Sharp S."/>
            <person name="Smith T.C."/>
            <person name="Stanton J.D."/>
            <person name="Ullery H.E."/>
            <person name="Wilson R.J."/>
            <person name="Serrano M.G."/>
            <person name="Buck G."/>
            <person name="Lee V."/>
            <person name="Wang Y."/>
            <person name="Carvalho R."/>
            <person name="Voegtly L."/>
            <person name="Shi R."/>
            <person name="Duckworth R."/>
            <person name="Johnson A."/>
            <person name="Loviza R."/>
            <person name="Walstead R."/>
            <person name="Shah Z."/>
            <person name="Kiflezghi M."/>
            <person name="Wade K."/>
            <person name="Ball S.L."/>
            <person name="Bradley K.W."/>
            <person name="Asai D.J."/>
            <person name="Bowman C.A."/>
            <person name="Russell D.A."/>
            <person name="Pope W.H."/>
            <person name="Jacobs-Sera D."/>
            <person name="Hendrix R.W."/>
            <person name="Hatfull G.F."/>
        </authorList>
    </citation>
    <scope>NUCLEOTIDE SEQUENCE [LARGE SCALE GENOMIC DNA]</scope>
</reference>
<reference evidence="3 4" key="3">
    <citation type="submission" date="2017-10" db="EMBL/GenBank/DDBJ databases">
        <title>Consistent, comparative and evidence-based genome annotation and re-annotation for the closely-related species, Cryptosporidium parvum, C. hominis and C. tyzzeri.</title>
        <authorList>
            <person name="Baptista R.P."/>
            <person name="Li Y."/>
            <person name="Sateriale A."/>
            <person name="Striepen B."/>
            <person name="Kissinger J.C."/>
        </authorList>
    </citation>
    <scope>NUCLEOTIDE SEQUENCE [LARGE SCALE GENOMIC DNA]</scope>
    <source>
        <strain evidence="3">30976</strain>
    </source>
</reference>
<evidence type="ECO:0000256" key="1">
    <source>
        <dbReference type="SAM" id="MobiDB-lite"/>
    </source>
</evidence>
<feature type="compositionally biased region" description="Acidic residues" evidence="1">
    <location>
        <begin position="268"/>
        <end position="284"/>
    </location>
</feature>
<dbReference type="EMBL" id="LN877951">
    <property type="protein sequence ID" value="CUV06317.1"/>
    <property type="molecule type" value="Genomic_DNA"/>
</dbReference>
<accession>A0A0S4TFP8</accession>
<feature type="compositionally biased region" description="Low complexity" evidence="1">
    <location>
        <begin position="379"/>
        <end position="405"/>
    </location>
</feature>
<dbReference type="VEuPathDB" id="CryptoDB:ChTU502y2012_374g0090"/>
<dbReference type="VEuPathDB" id="CryptoDB:Chro.50419"/>
<feature type="compositionally biased region" description="Polar residues" evidence="1">
    <location>
        <begin position="1"/>
        <end position="20"/>
    </location>
</feature>
<feature type="region of interest" description="Disordered" evidence="1">
    <location>
        <begin position="1"/>
        <end position="48"/>
    </location>
</feature>
<feature type="region of interest" description="Disordered" evidence="1">
    <location>
        <begin position="766"/>
        <end position="789"/>
    </location>
</feature>
<gene>
    <name evidence="2" type="ORF">CHUDEA5_4250</name>
    <name evidence="3" type="ORF">GY17_00001520</name>
</gene>
<keyword evidence="4" id="KW-1185">Reference proteome</keyword>
<organism evidence="2">
    <name type="scientific">Cryptosporidium hominis</name>
    <dbReference type="NCBI Taxonomy" id="237895"/>
    <lineage>
        <taxon>Eukaryota</taxon>
        <taxon>Sar</taxon>
        <taxon>Alveolata</taxon>
        <taxon>Apicomplexa</taxon>
        <taxon>Conoidasida</taxon>
        <taxon>Coccidia</taxon>
        <taxon>Eucoccidiorida</taxon>
        <taxon>Eimeriorina</taxon>
        <taxon>Cryptosporidiidae</taxon>
        <taxon>Cryptosporidium</taxon>
    </lineage>
</organism>
<evidence type="ECO:0000313" key="4">
    <source>
        <dbReference type="Proteomes" id="UP001429100"/>
    </source>
</evidence>
<feature type="region of interest" description="Disordered" evidence="1">
    <location>
        <begin position="260"/>
        <end position="286"/>
    </location>
</feature>
<feature type="compositionally biased region" description="Low complexity" evidence="1">
    <location>
        <begin position="313"/>
        <end position="331"/>
    </location>
</feature>
<dbReference type="VEuPathDB" id="CryptoDB:GY17_00001520"/>
<sequence length="865" mass="93745">MYNQQKILISHPNSLNERNQSFSPPSTTLTPSSTPSSTPTPSSSSVPTPNIAQIASLAASHMTSQQMASPFMFQQGINQSFNNGMMNTALYNDPALLQLYFTNLFQGNHGFMPPMYPYGSSYAPYVPGAKNGIPVTENTSTPQIVFKDNSENIKNLATNSIVSPKSNDSEKLVKNNGNDNLVQVILSTPERTKQENIISTDKIEIAVSAENGNVYDTSMKKRRKECSIDSVNSAVETVATETNSNMDECSAKKKSINEVVETRSFENSPEDEADNVGEEDDNSENVETLGENRIESLQSSPQYLNLKSEENKSSSNSFNSSIGGGNSISTNSHEDELFLSNDRKTSFDKIMRIHSSLIGSLSWTVPTDKDDIILKSAKENNGNSNGETSNNSNATSINNNSSSSTNKHDESNKSISQSGQDEYNPFIQRDYNSANVTCFSPRMLPDWQLNWLRDVTRSLSSVPKSPMTGIHFDRTKPAWAVSYYECETRKYYFFFIPDLSEYTIEITLAAAIGCRQNVVARGAHKRKKPGVLTFNLYSGQFEKSNPEAPTVIESGSEHAGICNQRFRKSAVLGNSNGCNNLKNQCSNFPISHTNTGAVSSIINNPIAPEFSTNNIQVHPNNHHFLNIFAPNRNHINLIDPSMSALNNFQVTGQMHAHPHAGPAQILFPHMAINGQHSAHPATMASLMHGNPHAMMMDAFQQNALRNASLLYAAALSSSTASTHNPIPSVAIPSNVSSAIGVATHSAGNIEANITNGGNPVILPSPLTTASTAPTAPSTPTATPTSNKTHMETTNKLSVAGVCNNNIENTNANDTEDVACKTSMEFTCAPATQKVAQVLSSTNENTGNGSIMLDTVALDKSIQGEK</sequence>
<dbReference type="Proteomes" id="UP001429100">
    <property type="component" value="Unassembled WGS sequence"/>
</dbReference>
<evidence type="ECO:0000313" key="3">
    <source>
        <dbReference type="EMBL" id="PPS96838.1"/>
    </source>
</evidence>
<protein>
    <submittedName>
        <fullName evidence="2">Uncharacterized protein</fullName>
    </submittedName>
</protein>